<feature type="compositionally biased region" description="Polar residues" evidence="1">
    <location>
        <begin position="591"/>
        <end position="605"/>
    </location>
</feature>
<feature type="compositionally biased region" description="Polar residues" evidence="1">
    <location>
        <begin position="147"/>
        <end position="165"/>
    </location>
</feature>
<gene>
    <name evidence="2" type="ORF">GALMADRAFT_837538</name>
</gene>
<evidence type="ECO:0000313" key="3">
    <source>
        <dbReference type="Proteomes" id="UP000027222"/>
    </source>
</evidence>
<dbReference type="HOGENOM" id="CLU_393813_0_0_1"/>
<dbReference type="Proteomes" id="UP000027222">
    <property type="component" value="Unassembled WGS sequence"/>
</dbReference>
<accession>A0A067TRW1</accession>
<dbReference type="AlphaFoldDB" id="A0A067TRW1"/>
<protein>
    <submittedName>
        <fullName evidence="2">Uncharacterized protein</fullName>
    </submittedName>
</protein>
<feature type="region of interest" description="Disordered" evidence="1">
    <location>
        <begin position="644"/>
        <end position="671"/>
    </location>
</feature>
<feature type="compositionally biased region" description="Polar residues" evidence="1">
    <location>
        <begin position="572"/>
        <end position="584"/>
    </location>
</feature>
<feature type="region of interest" description="Disordered" evidence="1">
    <location>
        <begin position="268"/>
        <end position="294"/>
    </location>
</feature>
<feature type="region of interest" description="Disordered" evidence="1">
    <location>
        <begin position="561"/>
        <end position="624"/>
    </location>
</feature>
<feature type="compositionally biased region" description="Basic residues" evidence="1">
    <location>
        <begin position="202"/>
        <end position="212"/>
    </location>
</feature>
<sequence>MWWLSDRRPEAMAAALGNGLLRESRWSVLDDRHKFFALLPMTDELAPTPVKKRKRVHKGTPPSEKPGPTKKLKSISSTNDRPSAPPKTKRPVQKNAEAGPSSQKKSNPSGTPARLSSRVSRPTMKKVAALTMSKKKSAPAEVDLDSTDSSRTPSPNVSSRNSLKKQPTFDEAISKCELTPKRKVHLGAIELSSGSEEDICRRPPKKRVKSVKKPPSEIIDLCSDDDPPPKKAFQNRTDSDDVVVILSTDDEDELPVIPKPRAGVSQVKPALLKEIRPGPPRSATAQSPPVSANADVEEMARIPDDDFLVVDSVDSPRPGSLPSTDTPRVELKCSVQHPDVTLGSLQASYKDAMDSQIFDSVEGQNNRTKAHVSPFSTASFSAPPRVITFSDDVPTLCLQTPNYFSRTISSINRSASVNKKSSLAISIETDIPLLVLANVSQPVVNEDPSTTPRPRPPSYATKKFPLDETELKAGDGADNIYENRFSSVSVAVEGLMAERSVDSKPASIFEATHEPAMTVRGAHSTITSSDAIEPPTLSLSLPIKDDAMPPENLVETEISTPFTDCADPPAPSTTEKVSLPSSSRDAAPLSTAISNENVDPTSSSHKFPVTTEEPELSWTSHDFDHGINTATHAVDHTAPLKEPFSRCQSVPNQEPQEPSHSKTSSSNDDPLTEILSMTGEIKFQWESNCRHIAWLMHCTV</sequence>
<feature type="region of interest" description="Disordered" evidence="1">
    <location>
        <begin position="443"/>
        <end position="462"/>
    </location>
</feature>
<feature type="compositionally biased region" description="Polar residues" evidence="1">
    <location>
        <begin position="646"/>
        <end position="669"/>
    </location>
</feature>
<feature type="region of interest" description="Disordered" evidence="1">
    <location>
        <begin position="525"/>
        <end position="547"/>
    </location>
</feature>
<proteinExistence type="predicted"/>
<feature type="region of interest" description="Disordered" evidence="1">
    <location>
        <begin position="44"/>
        <end position="170"/>
    </location>
</feature>
<name>A0A067TRW1_GALM3</name>
<organism evidence="2 3">
    <name type="scientific">Galerina marginata (strain CBS 339.88)</name>
    <dbReference type="NCBI Taxonomy" id="685588"/>
    <lineage>
        <taxon>Eukaryota</taxon>
        <taxon>Fungi</taxon>
        <taxon>Dikarya</taxon>
        <taxon>Basidiomycota</taxon>
        <taxon>Agaricomycotina</taxon>
        <taxon>Agaricomycetes</taxon>
        <taxon>Agaricomycetidae</taxon>
        <taxon>Agaricales</taxon>
        <taxon>Agaricineae</taxon>
        <taxon>Strophariaceae</taxon>
        <taxon>Galerina</taxon>
    </lineage>
</organism>
<evidence type="ECO:0000256" key="1">
    <source>
        <dbReference type="SAM" id="MobiDB-lite"/>
    </source>
</evidence>
<feature type="region of interest" description="Disordered" evidence="1">
    <location>
        <begin position="187"/>
        <end position="238"/>
    </location>
</feature>
<keyword evidence="3" id="KW-1185">Reference proteome</keyword>
<reference evidence="3" key="1">
    <citation type="journal article" date="2014" name="Proc. Natl. Acad. Sci. U.S.A.">
        <title>Extensive sampling of basidiomycete genomes demonstrates inadequacy of the white-rot/brown-rot paradigm for wood decay fungi.</title>
        <authorList>
            <person name="Riley R."/>
            <person name="Salamov A.A."/>
            <person name="Brown D.W."/>
            <person name="Nagy L.G."/>
            <person name="Floudas D."/>
            <person name="Held B.W."/>
            <person name="Levasseur A."/>
            <person name="Lombard V."/>
            <person name="Morin E."/>
            <person name="Otillar R."/>
            <person name="Lindquist E.A."/>
            <person name="Sun H."/>
            <person name="LaButti K.M."/>
            <person name="Schmutz J."/>
            <person name="Jabbour D."/>
            <person name="Luo H."/>
            <person name="Baker S.E."/>
            <person name="Pisabarro A.G."/>
            <person name="Walton J.D."/>
            <person name="Blanchette R.A."/>
            <person name="Henrissat B."/>
            <person name="Martin F."/>
            <person name="Cullen D."/>
            <person name="Hibbett D.S."/>
            <person name="Grigoriev I.V."/>
        </authorList>
    </citation>
    <scope>NUCLEOTIDE SEQUENCE [LARGE SCALE GENOMIC DNA]</scope>
    <source>
        <strain evidence="3">CBS 339.88</strain>
    </source>
</reference>
<dbReference type="EMBL" id="KL142369">
    <property type="protein sequence ID" value="KDR82659.1"/>
    <property type="molecule type" value="Genomic_DNA"/>
</dbReference>
<feature type="compositionally biased region" description="Polar residues" evidence="1">
    <location>
        <begin position="100"/>
        <end position="110"/>
    </location>
</feature>
<dbReference type="OrthoDB" id="3070947at2759"/>
<evidence type="ECO:0000313" key="2">
    <source>
        <dbReference type="EMBL" id="KDR82659.1"/>
    </source>
</evidence>